<proteinExistence type="predicted"/>
<comment type="caution">
    <text evidence="2">The sequence shown here is derived from an EMBL/GenBank/DDBJ whole genome shotgun (WGS) entry which is preliminary data.</text>
</comment>
<dbReference type="OrthoDB" id="1121548at2"/>
<gene>
    <name evidence="2" type="ORF">DWB61_02190</name>
</gene>
<dbReference type="EMBL" id="QQWG01000001">
    <property type="protein sequence ID" value="RRG24839.1"/>
    <property type="molecule type" value="Genomic_DNA"/>
</dbReference>
<reference evidence="2 3" key="1">
    <citation type="submission" date="2018-07" db="EMBL/GenBank/DDBJ databases">
        <title>Draft genome sequence of Ancylomarina sp. M1P.</title>
        <authorList>
            <person name="Yadav S."/>
            <person name="Villanueva L."/>
            <person name="Damste J.S.S."/>
        </authorList>
    </citation>
    <scope>NUCLEOTIDE SEQUENCE [LARGE SCALE GENOMIC DNA]</scope>
    <source>
        <strain evidence="2 3">M1P</strain>
    </source>
</reference>
<evidence type="ECO:0000313" key="3">
    <source>
        <dbReference type="Proteomes" id="UP000285794"/>
    </source>
</evidence>
<dbReference type="RefSeq" id="WP_125029252.1">
    <property type="nucleotide sequence ID" value="NZ_JAPXVP010000001.1"/>
</dbReference>
<dbReference type="AlphaFoldDB" id="A0A425Y8G1"/>
<name>A0A425Y8G1_9BACT</name>
<evidence type="ECO:0000313" key="2">
    <source>
        <dbReference type="EMBL" id="RRG24839.1"/>
    </source>
</evidence>
<keyword evidence="1" id="KW-1133">Transmembrane helix</keyword>
<organism evidence="2 3">
    <name type="scientific">Ancylomarina euxinus</name>
    <dbReference type="NCBI Taxonomy" id="2283627"/>
    <lineage>
        <taxon>Bacteria</taxon>
        <taxon>Pseudomonadati</taxon>
        <taxon>Bacteroidota</taxon>
        <taxon>Bacteroidia</taxon>
        <taxon>Marinilabiliales</taxon>
        <taxon>Marinifilaceae</taxon>
        <taxon>Ancylomarina</taxon>
    </lineage>
</organism>
<evidence type="ECO:0000256" key="1">
    <source>
        <dbReference type="SAM" id="Phobius"/>
    </source>
</evidence>
<keyword evidence="1" id="KW-0472">Membrane</keyword>
<keyword evidence="3" id="KW-1185">Reference proteome</keyword>
<keyword evidence="1" id="KW-0812">Transmembrane</keyword>
<dbReference type="Proteomes" id="UP000285794">
    <property type="component" value="Unassembled WGS sequence"/>
</dbReference>
<feature type="transmembrane region" description="Helical" evidence="1">
    <location>
        <begin position="6"/>
        <end position="23"/>
    </location>
</feature>
<protein>
    <submittedName>
        <fullName evidence="2">Uncharacterized protein</fullName>
    </submittedName>
</protein>
<accession>A0A425Y8G1</accession>
<sequence length="137" mass="15884">MDDNWGNILYLILMALFVIVGALKKKKKPVENFEGAAERAEDEMPASIESLFDSLLGANTFAPESEHPYHVVQDEFVDEEDDQLPSSEMKVESKSFNSSKEVVVEKFVEDEEDIEENEEFDWRQAIIYKEILDRKYI</sequence>